<feature type="transmembrane region" description="Helical" evidence="8">
    <location>
        <begin position="158"/>
        <end position="179"/>
    </location>
</feature>
<feature type="transmembrane region" description="Helical" evidence="8">
    <location>
        <begin position="394"/>
        <end position="418"/>
    </location>
</feature>
<dbReference type="InterPro" id="IPR011701">
    <property type="entry name" value="MFS"/>
</dbReference>
<evidence type="ECO:0000256" key="1">
    <source>
        <dbReference type="ARBA" id="ARBA00004127"/>
    </source>
</evidence>
<dbReference type="InterPro" id="IPR036259">
    <property type="entry name" value="MFS_trans_sf"/>
</dbReference>
<dbReference type="InterPro" id="IPR020846">
    <property type="entry name" value="MFS_dom"/>
</dbReference>
<evidence type="ECO:0000256" key="4">
    <source>
        <dbReference type="ARBA" id="ARBA00022692"/>
    </source>
</evidence>
<comment type="similarity">
    <text evidence="2">Belongs to the major facilitator superfamily.</text>
</comment>
<dbReference type="PRINTS" id="PR01036">
    <property type="entry name" value="TCRTETB"/>
</dbReference>
<dbReference type="GO" id="GO:0005886">
    <property type="term" value="C:plasma membrane"/>
    <property type="evidence" value="ECO:0007669"/>
    <property type="project" value="TreeGrafter"/>
</dbReference>
<evidence type="ECO:0000256" key="2">
    <source>
        <dbReference type="ARBA" id="ARBA00008335"/>
    </source>
</evidence>
<feature type="transmembrane region" description="Helical" evidence="8">
    <location>
        <begin position="219"/>
        <end position="241"/>
    </location>
</feature>
<dbReference type="PROSITE" id="PS50850">
    <property type="entry name" value="MFS"/>
    <property type="match status" value="1"/>
</dbReference>
<dbReference type="Pfam" id="PF07690">
    <property type="entry name" value="MFS_1"/>
    <property type="match status" value="1"/>
</dbReference>
<dbReference type="PANTHER" id="PTHR23501">
    <property type="entry name" value="MAJOR FACILITATOR SUPERFAMILY"/>
    <property type="match status" value="1"/>
</dbReference>
<dbReference type="FunFam" id="1.20.1720.10:FF:000013">
    <property type="entry name" value="Related to multidrug resistance proteins"/>
    <property type="match status" value="1"/>
</dbReference>
<dbReference type="GO" id="GO:0022857">
    <property type="term" value="F:transmembrane transporter activity"/>
    <property type="evidence" value="ECO:0007669"/>
    <property type="project" value="InterPro"/>
</dbReference>
<dbReference type="Proteomes" id="UP000789342">
    <property type="component" value="Unassembled WGS sequence"/>
</dbReference>
<feature type="transmembrane region" description="Helical" evidence="8">
    <location>
        <begin position="424"/>
        <end position="450"/>
    </location>
</feature>
<feature type="transmembrane region" description="Helical" evidence="8">
    <location>
        <begin position="504"/>
        <end position="527"/>
    </location>
</feature>
<keyword evidence="11" id="KW-1185">Reference proteome</keyword>
<keyword evidence="4 8" id="KW-0812">Transmembrane</keyword>
<comment type="subcellular location">
    <subcellularLocation>
        <location evidence="1">Endomembrane system</location>
        <topology evidence="1">Multi-pass membrane protein</topology>
    </subcellularLocation>
</comment>
<feature type="compositionally biased region" description="Polar residues" evidence="7">
    <location>
        <begin position="9"/>
        <end position="25"/>
    </location>
</feature>
<feature type="transmembrane region" description="Helical" evidence="8">
    <location>
        <begin position="191"/>
        <end position="213"/>
    </location>
</feature>
<dbReference type="Gene3D" id="1.20.1250.20">
    <property type="entry name" value="MFS general substrate transporter like domains"/>
    <property type="match status" value="1"/>
</dbReference>
<keyword evidence="6 8" id="KW-0472">Membrane</keyword>
<feature type="transmembrane region" description="Helical" evidence="8">
    <location>
        <begin position="284"/>
        <end position="307"/>
    </location>
</feature>
<keyword evidence="5 8" id="KW-1133">Transmembrane helix</keyword>
<dbReference type="PANTHER" id="PTHR23501:SF191">
    <property type="entry name" value="VACUOLAR BASIC AMINO ACID TRANSPORTER 4"/>
    <property type="match status" value="1"/>
</dbReference>
<dbReference type="SUPFAM" id="SSF103473">
    <property type="entry name" value="MFS general substrate transporter"/>
    <property type="match status" value="1"/>
</dbReference>
<evidence type="ECO:0000256" key="6">
    <source>
        <dbReference type="ARBA" id="ARBA00023136"/>
    </source>
</evidence>
<evidence type="ECO:0000313" key="11">
    <source>
        <dbReference type="Proteomes" id="UP000789342"/>
    </source>
</evidence>
<protein>
    <submittedName>
        <fullName evidence="10">17224_t:CDS:1</fullName>
    </submittedName>
</protein>
<dbReference type="CDD" id="cd17502">
    <property type="entry name" value="MFS_Azr1_MDR_like"/>
    <property type="match status" value="1"/>
</dbReference>
<feature type="transmembrane region" description="Helical" evidence="8">
    <location>
        <begin position="67"/>
        <end position="91"/>
    </location>
</feature>
<comment type="caution">
    <text evidence="10">The sequence shown here is derived from an EMBL/GenBank/DDBJ whole genome shotgun (WGS) entry which is preliminary data.</text>
</comment>
<organism evidence="10 11">
    <name type="scientific">Acaulospora morrowiae</name>
    <dbReference type="NCBI Taxonomy" id="94023"/>
    <lineage>
        <taxon>Eukaryota</taxon>
        <taxon>Fungi</taxon>
        <taxon>Fungi incertae sedis</taxon>
        <taxon>Mucoromycota</taxon>
        <taxon>Glomeromycotina</taxon>
        <taxon>Glomeromycetes</taxon>
        <taxon>Diversisporales</taxon>
        <taxon>Acaulosporaceae</taxon>
        <taxon>Acaulospora</taxon>
    </lineage>
</organism>
<evidence type="ECO:0000313" key="10">
    <source>
        <dbReference type="EMBL" id="CAG8591617.1"/>
    </source>
</evidence>
<evidence type="ECO:0000256" key="8">
    <source>
        <dbReference type="SAM" id="Phobius"/>
    </source>
</evidence>
<evidence type="ECO:0000256" key="3">
    <source>
        <dbReference type="ARBA" id="ARBA00022448"/>
    </source>
</evidence>
<evidence type="ECO:0000256" key="7">
    <source>
        <dbReference type="SAM" id="MobiDB-lite"/>
    </source>
</evidence>
<feature type="transmembrane region" description="Helical" evidence="8">
    <location>
        <begin position="337"/>
        <end position="355"/>
    </location>
</feature>
<keyword evidence="3" id="KW-0813">Transport</keyword>
<sequence>MTSEKIEQSDVTLDTEMSSESNTVIENSPSFDKKEEFNIEITDEYKPTEVKSEDKVKVKLGKIELQLVMFGLVCGVFLSALDQTIVATALPKIATEFKSLDKISWVATAYLLTETSFQPLYGKLCNIFGRKEMLLFAILVFELGSLLCGLASNMTVLITFRAISGLGAGGILSLALIIISDIVPLEDRGKYQGLVGAAFGLASLAGPLLGGAFTDHVTWRWAFFINLPLGAITIIIVIIFLKFPHKKGSFRKKLARIDYFGATILIGSTVAVLLSLNWGGNEYAWNSAIIISLLCVGVIGYLAFIYVQGYVSVEPIAPGLYYQVVRNDTATQSGLELVPYVMGVVIAAILSGQIISRTDKFSYRLICMLGGAFMAIGAGLVSRFTEFTSRGEQIGVMFLPGIGVGLIMQTTLLAAQAIVSYDDVAIVTALLSFFRTMGAIFGVAIVSTVFSNGLNESLGSIGQTLLQYNVTVEILKQSPSAVNLLPPDVRAVAIHGYIEALRKAFIAIIPMGGLSFISALFITQNVFKSH</sequence>
<feature type="transmembrane region" description="Helical" evidence="8">
    <location>
        <begin position="257"/>
        <end position="278"/>
    </location>
</feature>
<feature type="region of interest" description="Disordered" evidence="7">
    <location>
        <begin position="1"/>
        <end position="25"/>
    </location>
</feature>
<dbReference type="AlphaFoldDB" id="A0A9N9C952"/>
<gene>
    <name evidence="10" type="ORF">AMORRO_LOCUS7371</name>
</gene>
<name>A0A9N9C952_9GLOM</name>
<evidence type="ECO:0000256" key="5">
    <source>
        <dbReference type="ARBA" id="ARBA00022989"/>
    </source>
</evidence>
<accession>A0A9N9C952</accession>
<reference evidence="10" key="1">
    <citation type="submission" date="2021-06" db="EMBL/GenBank/DDBJ databases">
        <authorList>
            <person name="Kallberg Y."/>
            <person name="Tangrot J."/>
            <person name="Rosling A."/>
        </authorList>
    </citation>
    <scope>NUCLEOTIDE SEQUENCE</scope>
    <source>
        <strain evidence="10">CL551</strain>
    </source>
</reference>
<evidence type="ECO:0000259" key="9">
    <source>
        <dbReference type="PROSITE" id="PS50850"/>
    </source>
</evidence>
<dbReference type="GO" id="GO:0012505">
    <property type="term" value="C:endomembrane system"/>
    <property type="evidence" value="ECO:0007669"/>
    <property type="project" value="UniProtKB-SubCell"/>
</dbReference>
<feature type="transmembrane region" description="Helical" evidence="8">
    <location>
        <begin position="361"/>
        <end position="382"/>
    </location>
</feature>
<dbReference type="EMBL" id="CAJVPV010005485">
    <property type="protein sequence ID" value="CAG8591617.1"/>
    <property type="molecule type" value="Genomic_DNA"/>
</dbReference>
<proteinExistence type="inferred from homology"/>
<feature type="transmembrane region" description="Helical" evidence="8">
    <location>
        <begin position="133"/>
        <end position="152"/>
    </location>
</feature>
<dbReference type="OrthoDB" id="10021397at2759"/>
<feature type="domain" description="Major facilitator superfamily (MFS) profile" evidence="9">
    <location>
        <begin position="68"/>
        <end position="527"/>
    </location>
</feature>